<feature type="chain" id="PRO_5016763662" evidence="1">
    <location>
        <begin position="20"/>
        <end position="188"/>
    </location>
</feature>
<evidence type="ECO:0000313" key="3">
    <source>
        <dbReference type="Proteomes" id="UP000254651"/>
    </source>
</evidence>
<sequence>MKYFSLMLLLPLCACYAPVQTPPVAVASGAHAAAKGQDDVLLERGAAAYRRKSYQEAMTAFIQASAAGNVAASRHIGLMYLNGYGVARNAKRAAAEFAKAAAAGDTGAQYWLAYCYEHGIGLPQDEEAALAWYHAAAGGDDESSAAAMTAVGRLNEADDKAAAMVWYRRAAAAGDKEAANALREMGDD</sequence>
<dbReference type="InterPro" id="IPR011990">
    <property type="entry name" value="TPR-like_helical_dom_sf"/>
</dbReference>
<proteinExistence type="predicted"/>
<dbReference type="PANTHER" id="PTHR43628">
    <property type="entry name" value="ACTIVATOR OF C KINASE PROTEIN 1-RELATED"/>
    <property type="match status" value="1"/>
</dbReference>
<dbReference type="SMART" id="SM00671">
    <property type="entry name" value="SEL1"/>
    <property type="match status" value="3"/>
</dbReference>
<name>A0A378UIY3_BERDE</name>
<keyword evidence="1" id="KW-0732">Signal</keyword>
<dbReference type="InterPro" id="IPR006597">
    <property type="entry name" value="Sel1-like"/>
</dbReference>
<organism evidence="2 3">
    <name type="scientific">Bergeriella denitrificans</name>
    <name type="common">Neisseria denitrificans</name>
    <dbReference type="NCBI Taxonomy" id="494"/>
    <lineage>
        <taxon>Bacteria</taxon>
        <taxon>Pseudomonadati</taxon>
        <taxon>Pseudomonadota</taxon>
        <taxon>Betaproteobacteria</taxon>
        <taxon>Neisseriales</taxon>
        <taxon>Neisseriaceae</taxon>
        <taxon>Bergeriella</taxon>
    </lineage>
</organism>
<dbReference type="EC" id="3.5.2.6" evidence="2"/>
<keyword evidence="2" id="KW-0378">Hydrolase</keyword>
<evidence type="ECO:0000256" key="1">
    <source>
        <dbReference type="SAM" id="SignalP"/>
    </source>
</evidence>
<gene>
    <name evidence="2" type="primary">hcpC_2</name>
    <name evidence="2" type="ORF">NCTC10295_01424</name>
</gene>
<reference evidence="2 3" key="1">
    <citation type="submission" date="2018-06" db="EMBL/GenBank/DDBJ databases">
        <authorList>
            <consortium name="Pathogen Informatics"/>
            <person name="Doyle S."/>
        </authorList>
    </citation>
    <scope>NUCLEOTIDE SEQUENCE [LARGE SCALE GENOMIC DNA]</scope>
    <source>
        <strain evidence="2 3">NCTC10295</strain>
    </source>
</reference>
<feature type="signal peptide" evidence="1">
    <location>
        <begin position="1"/>
        <end position="19"/>
    </location>
</feature>
<accession>A0A378UIY3</accession>
<dbReference type="GO" id="GO:0008800">
    <property type="term" value="F:beta-lactamase activity"/>
    <property type="evidence" value="ECO:0007669"/>
    <property type="project" value="UniProtKB-EC"/>
</dbReference>
<protein>
    <submittedName>
        <fullName evidence="2">TPR repeat protein</fullName>
        <ecNumber evidence="2">3.5.2.6</ecNumber>
    </submittedName>
</protein>
<dbReference type="AlphaFoldDB" id="A0A378UIY3"/>
<dbReference type="Proteomes" id="UP000254651">
    <property type="component" value="Unassembled WGS sequence"/>
</dbReference>
<evidence type="ECO:0000313" key="2">
    <source>
        <dbReference type="EMBL" id="STZ76649.1"/>
    </source>
</evidence>
<dbReference type="PANTHER" id="PTHR43628:SF1">
    <property type="entry name" value="CHITIN SYNTHASE REGULATORY FACTOR 2-RELATED"/>
    <property type="match status" value="1"/>
</dbReference>
<dbReference type="Gene3D" id="1.25.40.10">
    <property type="entry name" value="Tetratricopeptide repeat domain"/>
    <property type="match status" value="1"/>
</dbReference>
<keyword evidence="3" id="KW-1185">Reference proteome</keyword>
<dbReference type="RefSeq" id="WP_066080201.1">
    <property type="nucleotide sequence ID" value="NZ_CP181246.1"/>
</dbReference>
<dbReference type="SUPFAM" id="SSF81901">
    <property type="entry name" value="HCP-like"/>
    <property type="match status" value="1"/>
</dbReference>
<dbReference type="Pfam" id="PF08238">
    <property type="entry name" value="Sel1"/>
    <property type="match status" value="3"/>
</dbReference>
<dbReference type="EMBL" id="UGQS01000002">
    <property type="protein sequence ID" value="STZ76649.1"/>
    <property type="molecule type" value="Genomic_DNA"/>
</dbReference>
<dbReference type="InterPro" id="IPR052945">
    <property type="entry name" value="Mitotic_Regulator"/>
</dbReference>